<dbReference type="EMBL" id="AP025739">
    <property type="protein sequence ID" value="BDI29298.1"/>
    <property type="molecule type" value="Genomic_DNA"/>
</dbReference>
<dbReference type="PANTHER" id="PTHR31084">
    <property type="entry name" value="ALPHA-L-FUCOSIDASE 2"/>
    <property type="match status" value="1"/>
</dbReference>
<accession>A0A402D4G6</accession>
<dbReference type="InterPro" id="IPR012341">
    <property type="entry name" value="6hp_glycosidase-like_sf"/>
</dbReference>
<gene>
    <name evidence="5" type="ORF">CCAX7_13490</name>
</gene>
<dbReference type="InterPro" id="IPR054363">
    <property type="entry name" value="GH95_cat"/>
</dbReference>
<dbReference type="Gene3D" id="1.50.10.10">
    <property type="match status" value="1"/>
</dbReference>
<proteinExistence type="predicted"/>
<feature type="compositionally biased region" description="Basic and acidic residues" evidence="1">
    <location>
        <begin position="26"/>
        <end position="36"/>
    </location>
</feature>
<dbReference type="SUPFAM" id="SSF48208">
    <property type="entry name" value="Six-hairpin glycosidases"/>
    <property type="match status" value="1"/>
</dbReference>
<dbReference type="KEGG" id="ccot:CCAX7_13490"/>
<dbReference type="AlphaFoldDB" id="A0A402D4G6"/>
<evidence type="ECO:0000259" key="4">
    <source>
        <dbReference type="Pfam" id="PF22124"/>
    </source>
</evidence>
<protein>
    <submittedName>
        <fullName evidence="5">Alpha/beta hydrolase</fullName>
    </submittedName>
</protein>
<dbReference type="GO" id="GO:0004560">
    <property type="term" value="F:alpha-L-fucosidase activity"/>
    <property type="evidence" value="ECO:0007669"/>
    <property type="project" value="InterPro"/>
</dbReference>
<dbReference type="InterPro" id="IPR016518">
    <property type="entry name" value="Alpha-L-fucosidase"/>
</dbReference>
<dbReference type="Pfam" id="PF21307">
    <property type="entry name" value="Glyco_hydro_95_C"/>
    <property type="match status" value="1"/>
</dbReference>
<evidence type="ECO:0000259" key="3">
    <source>
        <dbReference type="Pfam" id="PF21307"/>
    </source>
</evidence>
<dbReference type="InterPro" id="IPR008928">
    <property type="entry name" value="6-hairpin_glycosidase_sf"/>
</dbReference>
<feature type="domain" description="Glycosyl hydrolase family 95 N-terminal" evidence="2">
    <location>
        <begin position="52"/>
        <end position="288"/>
    </location>
</feature>
<dbReference type="Proteomes" id="UP000287394">
    <property type="component" value="Chromosome"/>
</dbReference>
<keyword evidence="6" id="KW-1185">Reference proteome</keyword>
<dbReference type="InterPro" id="IPR049053">
    <property type="entry name" value="AFCA-like_C"/>
</dbReference>
<keyword evidence="5" id="KW-0378">Hydrolase</keyword>
<dbReference type="RefSeq" id="WP_119324429.1">
    <property type="nucleotide sequence ID" value="NZ_AP025739.1"/>
</dbReference>
<organism evidence="5 6">
    <name type="scientific">Capsulimonas corticalis</name>
    <dbReference type="NCBI Taxonomy" id="2219043"/>
    <lineage>
        <taxon>Bacteria</taxon>
        <taxon>Bacillati</taxon>
        <taxon>Armatimonadota</taxon>
        <taxon>Armatimonadia</taxon>
        <taxon>Capsulimonadales</taxon>
        <taxon>Capsulimonadaceae</taxon>
        <taxon>Capsulimonas</taxon>
    </lineage>
</organism>
<dbReference type="PIRSF" id="PIRSF007663">
    <property type="entry name" value="UCP007663"/>
    <property type="match status" value="1"/>
</dbReference>
<evidence type="ECO:0000313" key="5">
    <source>
        <dbReference type="EMBL" id="BDI29298.1"/>
    </source>
</evidence>
<feature type="domain" description="Glycosyl hydrolase family 95 catalytic" evidence="4">
    <location>
        <begin position="311"/>
        <end position="709"/>
    </location>
</feature>
<evidence type="ECO:0000256" key="1">
    <source>
        <dbReference type="SAM" id="MobiDB-lite"/>
    </source>
</evidence>
<dbReference type="PANTHER" id="PTHR31084:SF0">
    <property type="entry name" value="ALPHA-L-FUCOSIDASE 2"/>
    <property type="match status" value="1"/>
</dbReference>
<feature type="domain" description="Alpha fucosidase A-like C-terminal" evidence="3">
    <location>
        <begin position="712"/>
        <end position="774"/>
    </location>
</feature>
<sequence length="797" mass="86324">MQRRDFLKAGVGAVVLGALAAQEPADAAKRRTRETSPGETPATAVPASSLALWYARPAQEWLEAQPVGNGRLGAMVYGGTEKETIQLNESTVWAGSPHNYDSPDALTSLPEIRKHVFANEWAAAQDLVNAHFMGRPVKQAQYQTVGALTLDLDDAPDVSEYRRELDLDTATVRVSYRSGGVRYTREVFASTPDRVIVVRLTCDKPGAIAFGAAFASPQQSAVSILAPDTLALDGVAGAALDNPGSIKFTALARVLHEGGTVSASGAKATVAGADAVTILISMASSYHSYKDVGGDARGGALTPLDAAARKSYAELRGAHLADYQPLFRRLSLDLGASNISDRPTDERIATFHQDQDPALVSLYCQFGRYLLISCSRAGSQPATLQGLWNDSMDPPWGSKYTVNINTEMNYWPAGPGNLAECYDPLFDLIQDISETGAKTAKSQYGAGGWVCHHNTDAWRGTAPVDGAFWGMWPTGGAWLCKSIWDHYQFTGDRSALAKNYPLMRGAAQFFLDTLVEEPTHKWLVTNPSISPENAHHHDASICAGPTMDGEILRDLFDACANAAQELGKDGDFRNKVMLARARLAPIPVGHLGQLQEWLADWDASATEQNHRHVSHLYGLYPSNQITRRATPELFAAARKSLETRGDESTGWAMAWRINLWARLEDGDHAFHLISGLISPERTAPNMFDLHPPFQIDGNFGGSAGILELLLRSQDDEICLLPALPSALPKGQVKGLRARGVFEVDIEWAEGRLVAATIHSLAGVKSTVRYGDKVQELSLRRGQTIWLGADFATANISA</sequence>
<dbReference type="Pfam" id="PF22124">
    <property type="entry name" value="Glyco_hydro_95_cat"/>
    <property type="match status" value="1"/>
</dbReference>
<dbReference type="Pfam" id="PF14498">
    <property type="entry name" value="Glyco_hyd_65N_2"/>
    <property type="match status" value="1"/>
</dbReference>
<reference evidence="5 6" key="1">
    <citation type="journal article" date="2019" name="Int. J. Syst. Evol. Microbiol.">
        <title>Capsulimonas corticalis gen. nov., sp. nov., an aerobic capsulated bacterium, of a novel bacterial order, Capsulimonadales ord. nov., of the class Armatimonadia of the phylum Armatimonadetes.</title>
        <authorList>
            <person name="Li J."/>
            <person name="Kudo C."/>
            <person name="Tonouchi A."/>
        </authorList>
    </citation>
    <scope>NUCLEOTIDE SEQUENCE [LARGE SCALE GENOMIC DNA]</scope>
    <source>
        <strain evidence="5 6">AX-7</strain>
    </source>
</reference>
<name>A0A402D4G6_9BACT</name>
<dbReference type="GO" id="GO:0005975">
    <property type="term" value="P:carbohydrate metabolic process"/>
    <property type="evidence" value="ECO:0007669"/>
    <property type="project" value="InterPro"/>
</dbReference>
<dbReference type="PROSITE" id="PS51318">
    <property type="entry name" value="TAT"/>
    <property type="match status" value="1"/>
</dbReference>
<feature type="region of interest" description="Disordered" evidence="1">
    <location>
        <begin position="23"/>
        <end position="44"/>
    </location>
</feature>
<evidence type="ECO:0000259" key="2">
    <source>
        <dbReference type="Pfam" id="PF14498"/>
    </source>
</evidence>
<dbReference type="InterPro" id="IPR027414">
    <property type="entry name" value="GH95_N_dom"/>
</dbReference>
<evidence type="ECO:0000313" key="6">
    <source>
        <dbReference type="Proteomes" id="UP000287394"/>
    </source>
</evidence>
<dbReference type="InterPro" id="IPR006311">
    <property type="entry name" value="TAT_signal"/>
</dbReference>
<dbReference type="OrthoDB" id="9768507at2"/>